<protein>
    <submittedName>
        <fullName evidence="3">Phosphatidylglycerophosphatase A</fullName>
        <ecNumber evidence="3">3.1.3.27</ecNumber>
    </submittedName>
</protein>
<dbReference type="PIRSF" id="PIRSF006162">
    <property type="entry name" value="PgpA"/>
    <property type="match status" value="1"/>
</dbReference>
<dbReference type="GO" id="GO:0006629">
    <property type="term" value="P:lipid metabolic process"/>
    <property type="evidence" value="ECO:0007669"/>
    <property type="project" value="InterPro"/>
</dbReference>
<dbReference type="SUPFAM" id="SSF101307">
    <property type="entry name" value="YutG-like"/>
    <property type="match status" value="1"/>
</dbReference>
<feature type="transmembrane region" description="Helical" evidence="1">
    <location>
        <begin position="138"/>
        <end position="160"/>
    </location>
</feature>
<proteinExistence type="predicted"/>
<dbReference type="EMBL" id="UOFU01000048">
    <property type="protein sequence ID" value="VAW94333.1"/>
    <property type="molecule type" value="Genomic_DNA"/>
</dbReference>
<keyword evidence="1" id="KW-0472">Membrane</keyword>
<feature type="transmembrane region" description="Helical" evidence="1">
    <location>
        <begin position="90"/>
        <end position="117"/>
    </location>
</feature>
<reference evidence="3" key="1">
    <citation type="submission" date="2018-06" db="EMBL/GenBank/DDBJ databases">
        <authorList>
            <person name="Zhirakovskaya E."/>
        </authorList>
    </citation>
    <scope>NUCLEOTIDE SEQUENCE</scope>
</reference>
<dbReference type="PANTHER" id="PTHR36305">
    <property type="entry name" value="PHOSPHATIDYLGLYCEROPHOSPHATASE A"/>
    <property type="match status" value="1"/>
</dbReference>
<dbReference type="Pfam" id="PF04608">
    <property type="entry name" value="PgpA"/>
    <property type="match status" value="1"/>
</dbReference>
<dbReference type="InterPro" id="IPR026037">
    <property type="entry name" value="PgpA"/>
</dbReference>
<keyword evidence="1" id="KW-0812">Transmembrane</keyword>
<keyword evidence="3" id="KW-0378">Hydrolase</keyword>
<dbReference type="EC" id="3.1.3.27" evidence="3"/>
<dbReference type="InterPro" id="IPR036681">
    <property type="entry name" value="PgpA-like_sf"/>
</dbReference>
<name>A0A3B1A2G5_9ZZZZ</name>
<dbReference type="GO" id="GO:0008962">
    <property type="term" value="F:phosphatidylglycerophosphatase activity"/>
    <property type="evidence" value="ECO:0007669"/>
    <property type="project" value="UniProtKB-EC"/>
</dbReference>
<keyword evidence="1" id="KW-1133">Transmembrane helix</keyword>
<accession>A0A3B1A2G5</accession>
<gene>
    <name evidence="3" type="ORF">MNBD_GAMMA20-582</name>
</gene>
<evidence type="ECO:0000259" key="2">
    <source>
        <dbReference type="Pfam" id="PF04608"/>
    </source>
</evidence>
<dbReference type="PANTHER" id="PTHR36305:SF1">
    <property type="entry name" value="PHOSPHATIDYLGLYCEROPHOSPHATASE A"/>
    <property type="match status" value="1"/>
</dbReference>
<dbReference type="CDD" id="cd06971">
    <property type="entry name" value="PgpA"/>
    <property type="match status" value="1"/>
</dbReference>
<feature type="transmembrane region" description="Helical" evidence="1">
    <location>
        <begin position="52"/>
        <end position="70"/>
    </location>
</feature>
<organism evidence="3">
    <name type="scientific">hydrothermal vent metagenome</name>
    <dbReference type="NCBI Taxonomy" id="652676"/>
    <lineage>
        <taxon>unclassified sequences</taxon>
        <taxon>metagenomes</taxon>
        <taxon>ecological metagenomes</taxon>
    </lineage>
</organism>
<feature type="domain" description="YutG/PgpA" evidence="2">
    <location>
        <begin position="19"/>
        <end position="156"/>
    </location>
</feature>
<sequence length="161" mass="17643">MKRRNTAPPSVWRNPVHFFAFGLGAGAAPVAPGTFGTLAAVPLYLLLAPLPLWGYLLAVLVVSLLGIWLCDRTSRDLGVHDHPGIVWDEFAGYLVTMIAAPPGWLWIAVGFVLFRIFDILKPWPIRWIDRQVHGGFGIMLDDLLAGVFAALVLQAVVWGFG</sequence>
<feature type="transmembrane region" description="Helical" evidence="1">
    <location>
        <begin position="20"/>
        <end position="45"/>
    </location>
</feature>
<dbReference type="AlphaFoldDB" id="A0A3B1A2G5"/>
<evidence type="ECO:0000313" key="3">
    <source>
        <dbReference type="EMBL" id="VAW94333.1"/>
    </source>
</evidence>
<dbReference type="InterPro" id="IPR007686">
    <property type="entry name" value="YutG/PgpA"/>
</dbReference>
<evidence type="ECO:0000256" key="1">
    <source>
        <dbReference type="SAM" id="Phobius"/>
    </source>
</evidence>